<evidence type="ECO:0000313" key="3">
    <source>
        <dbReference type="Proteomes" id="UP001595696"/>
    </source>
</evidence>
<dbReference type="EMBL" id="JBHSAX010000007">
    <property type="protein sequence ID" value="MFC3961907.1"/>
    <property type="molecule type" value="Genomic_DNA"/>
</dbReference>
<evidence type="ECO:0000256" key="1">
    <source>
        <dbReference type="SAM" id="MobiDB-lite"/>
    </source>
</evidence>
<sequence>MVWAENLATTPACGGANPPPCAESTEPGGRRSRVVLARLDYAEPVAPQSVSAEPMPKWGSAFRRGDALPIVPHLSAGVYTAPGAEAGSARVEITENPARTMIMRIAVTYSGYRDGDGITVDGTESVERRAESGFAPITWHSDLSVSGTHTGTRRTSEPGGLTLGTEVIRNDFQAAGTLTTVLDGHTYTQPGNGS</sequence>
<evidence type="ECO:0000313" key="2">
    <source>
        <dbReference type="EMBL" id="MFC3961907.1"/>
    </source>
</evidence>
<name>A0ABV8DQL0_9NOCA</name>
<accession>A0ABV8DQL0</accession>
<reference evidence="3" key="1">
    <citation type="journal article" date="2019" name="Int. J. Syst. Evol. Microbiol.">
        <title>The Global Catalogue of Microorganisms (GCM) 10K type strain sequencing project: providing services to taxonomists for standard genome sequencing and annotation.</title>
        <authorList>
            <consortium name="The Broad Institute Genomics Platform"/>
            <consortium name="The Broad Institute Genome Sequencing Center for Infectious Disease"/>
            <person name="Wu L."/>
            <person name="Ma J."/>
        </authorList>
    </citation>
    <scope>NUCLEOTIDE SEQUENCE [LARGE SCALE GENOMIC DNA]</scope>
    <source>
        <strain evidence="3">CGMCC 4.7330</strain>
    </source>
</reference>
<gene>
    <name evidence="2" type="ORF">ACFO0B_07900</name>
</gene>
<proteinExistence type="predicted"/>
<dbReference type="Proteomes" id="UP001595696">
    <property type="component" value="Unassembled WGS sequence"/>
</dbReference>
<comment type="caution">
    <text evidence="2">The sequence shown here is derived from an EMBL/GenBank/DDBJ whole genome shotgun (WGS) entry which is preliminary data.</text>
</comment>
<organism evidence="2 3">
    <name type="scientific">Nocardia jiangsuensis</name>
    <dbReference type="NCBI Taxonomy" id="1691563"/>
    <lineage>
        <taxon>Bacteria</taxon>
        <taxon>Bacillati</taxon>
        <taxon>Actinomycetota</taxon>
        <taxon>Actinomycetes</taxon>
        <taxon>Mycobacteriales</taxon>
        <taxon>Nocardiaceae</taxon>
        <taxon>Nocardia</taxon>
    </lineage>
</organism>
<keyword evidence="3" id="KW-1185">Reference proteome</keyword>
<dbReference type="RefSeq" id="WP_378611663.1">
    <property type="nucleotide sequence ID" value="NZ_JBHSAX010000007.1"/>
</dbReference>
<protein>
    <submittedName>
        <fullName evidence="2">Uncharacterized protein</fullName>
    </submittedName>
</protein>
<feature type="region of interest" description="Disordered" evidence="1">
    <location>
        <begin position="1"/>
        <end position="29"/>
    </location>
</feature>